<reference evidence="2 3" key="1">
    <citation type="submission" date="2016-10" db="EMBL/GenBank/DDBJ databases">
        <authorList>
            <person name="de Groot N.N."/>
        </authorList>
    </citation>
    <scope>NUCLEOTIDE SEQUENCE [LARGE SCALE GENOMIC DNA]</scope>
    <source>
        <strain evidence="2 3">IBRC-M 10780</strain>
    </source>
</reference>
<dbReference type="OrthoDB" id="2082317at2"/>
<dbReference type="RefSeq" id="WP_090867852.1">
    <property type="nucleotide sequence ID" value="NZ_FOHE01000004.1"/>
</dbReference>
<keyword evidence="1" id="KW-1133">Transmembrane helix</keyword>
<evidence type="ECO:0000313" key="2">
    <source>
        <dbReference type="EMBL" id="SES98868.1"/>
    </source>
</evidence>
<dbReference type="Proteomes" id="UP000198618">
    <property type="component" value="Unassembled WGS sequence"/>
</dbReference>
<name>A0A1I0AWV3_9BACI</name>
<keyword evidence="3" id="KW-1185">Reference proteome</keyword>
<dbReference type="AlphaFoldDB" id="A0A1I0AWV3"/>
<feature type="transmembrane region" description="Helical" evidence="1">
    <location>
        <begin position="34"/>
        <end position="53"/>
    </location>
</feature>
<feature type="transmembrane region" description="Helical" evidence="1">
    <location>
        <begin position="59"/>
        <end position="79"/>
    </location>
</feature>
<keyword evidence="1" id="KW-0472">Membrane</keyword>
<dbReference type="EMBL" id="FOHE01000004">
    <property type="protein sequence ID" value="SES98868.1"/>
    <property type="molecule type" value="Genomic_DNA"/>
</dbReference>
<proteinExistence type="predicted"/>
<gene>
    <name evidence="2" type="ORF">SAMN05216389_10470</name>
</gene>
<accession>A0A1I0AWV3</accession>
<sequence>MIGWLIIACEIGFWIFVLLGLVTRYIFKKKKLGGIFLICTPIVDIILLIATVVDLKNGAIASTVHGVAAIYIGVSIAFGHRMIKWADEQFSYRLANGVKPEKKKKYGKEYAKQERDGWFRHFLSWLVGGTILAGIILFIDNPDQTAALLRTLQLWSVVLVIDFVISFSYTIFPKKAHTN</sequence>
<evidence type="ECO:0008006" key="4">
    <source>
        <dbReference type="Google" id="ProtNLM"/>
    </source>
</evidence>
<feature type="transmembrane region" description="Helical" evidence="1">
    <location>
        <begin position="122"/>
        <end position="140"/>
    </location>
</feature>
<protein>
    <recommendedName>
        <fullName evidence="4">2TM domain-containing protein</fullName>
    </recommendedName>
</protein>
<feature type="transmembrane region" description="Helical" evidence="1">
    <location>
        <begin position="6"/>
        <end position="27"/>
    </location>
</feature>
<keyword evidence="1" id="KW-0812">Transmembrane</keyword>
<organism evidence="2 3">
    <name type="scientific">Oceanobacillus limi</name>
    <dbReference type="NCBI Taxonomy" id="930131"/>
    <lineage>
        <taxon>Bacteria</taxon>
        <taxon>Bacillati</taxon>
        <taxon>Bacillota</taxon>
        <taxon>Bacilli</taxon>
        <taxon>Bacillales</taxon>
        <taxon>Bacillaceae</taxon>
        <taxon>Oceanobacillus</taxon>
    </lineage>
</organism>
<feature type="transmembrane region" description="Helical" evidence="1">
    <location>
        <begin position="152"/>
        <end position="172"/>
    </location>
</feature>
<dbReference type="STRING" id="930131.SAMN05216389_10470"/>
<evidence type="ECO:0000313" key="3">
    <source>
        <dbReference type="Proteomes" id="UP000198618"/>
    </source>
</evidence>
<evidence type="ECO:0000256" key="1">
    <source>
        <dbReference type="SAM" id="Phobius"/>
    </source>
</evidence>